<gene>
    <name evidence="2" type="ORF">DFR58_10847</name>
</gene>
<feature type="domain" description="Fido" evidence="1">
    <location>
        <begin position="4"/>
        <end position="122"/>
    </location>
</feature>
<sequence>MKRLSVEHIKQIHHLLIEETGGMDGVRDEGLLESAVNAPFQTFDDVPLYKTIEAKAARLGYSLINNHAFLDGNKRTGMMAMLLFLELNGAGKDCTDEEIIRVGLALADGSMDDKALLDWILD</sequence>
<evidence type="ECO:0000259" key="1">
    <source>
        <dbReference type="PROSITE" id="PS51459"/>
    </source>
</evidence>
<dbReference type="NCBIfam" id="TIGR01550">
    <property type="entry name" value="DOC_P1"/>
    <property type="match status" value="1"/>
</dbReference>
<evidence type="ECO:0000313" key="2">
    <source>
        <dbReference type="EMBL" id="RCX17153.1"/>
    </source>
</evidence>
<dbReference type="Gene3D" id="1.20.120.1870">
    <property type="entry name" value="Fic/DOC protein, Fido domain"/>
    <property type="match status" value="1"/>
</dbReference>
<dbReference type="InterPro" id="IPR003812">
    <property type="entry name" value="Fido"/>
</dbReference>
<dbReference type="PIRSF" id="PIRSF018297">
    <property type="entry name" value="Doc"/>
    <property type="match status" value="1"/>
</dbReference>
<dbReference type="InterPro" id="IPR036597">
    <property type="entry name" value="Fido-like_dom_sf"/>
</dbReference>
<name>A0A369B6L9_9FIRM</name>
<proteinExistence type="predicted"/>
<dbReference type="AlphaFoldDB" id="A0A369B6L9"/>
<organism evidence="2 3">
    <name type="scientific">Anaerobacterium chartisolvens</name>
    <dbReference type="NCBI Taxonomy" id="1297424"/>
    <lineage>
        <taxon>Bacteria</taxon>
        <taxon>Bacillati</taxon>
        <taxon>Bacillota</taxon>
        <taxon>Clostridia</taxon>
        <taxon>Eubacteriales</taxon>
        <taxon>Oscillospiraceae</taxon>
        <taxon>Anaerobacterium</taxon>
    </lineage>
</organism>
<dbReference type="Pfam" id="PF02661">
    <property type="entry name" value="Fic"/>
    <property type="match status" value="1"/>
</dbReference>
<dbReference type="EMBL" id="QPJT01000008">
    <property type="protein sequence ID" value="RCX17153.1"/>
    <property type="molecule type" value="Genomic_DNA"/>
</dbReference>
<dbReference type="SUPFAM" id="SSF140931">
    <property type="entry name" value="Fic-like"/>
    <property type="match status" value="1"/>
</dbReference>
<dbReference type="PANTHER" id="PTHR39426:SF1">
    <property type="entry name" value="HOMOLOGY TO DEATH-ON-CURING PROTEIN OF PHAGE P1"/>
    <property type="match status" value="1"/>
</dbReference>
<dbReference type="InterPro" id="IPR053737">
    <property type="entry name" value="Type_II_TA_Toxin"/>
</dbReference>
<accession>A0A369B6L9</accession>
<evidence type="ECO:0000313" key="3">
    <source>
        <dbReference type="Proteomes" id="UP000253034"/>
    </source>
</evidence>
<reference evidence="2 3" key="1">
    <citation type="submission" date="2018-07" db="EMBL/GenBank/DDBJ databases">
        <title>Genomic Encyclopedia of Type Strains, Phase IV (KMG-IV): sequencing the most valuable type-strain genomes for metagenomic binning, comparative biology and taxonomic classification.</title>
        <authorList>
            <person name="Goeker M."/>
        </authorList>
    </citation>
    <scope>NUCLEOTIDE SEQUENCE [LARGE SCALE GENOMIC DNA]</scope>
    <source>
        <strain evidence="2 3">DSM 27016</strain>
    </source>
</reference>
<protein>
    <submittedName>
        <fullName evidence="2">Death-on-curing protein</fullName>
    </submittedName>
</protein>
<dbReference type="Proteomes" id="UP000253034">
    <property type="component" value="Unassembled WGS sequence"/>
</dbReference>
<keyword evidence="3" id="KW-1185">Reference proteome</keyword>
<dbReference type="PANTHER" id="PTHR39426">
    <property type="entry name" value="HOMOLOGY TO DEATH-ON-CURING PROTEIN OF PHAGE P1"/>
    <property type="match status" value="1"/>
</dbReference>
<dbReference type="OrthoDB" id="9802752at2"/>
<dbReference type="GO" id="GO:0016301">
    <property type="term" value="F:kinase activity"/>
    <property type="evidence" value="ECO:0007669"/>
    <property type="project" value="InterPro"/>
</dbReference>
<dbReference type="PROSITE" id="PS51459">
    <property type="entry name" value="FIDO"/>
    <property type="match status" value="1"/>
</dbReference>
<comment type="caution">
    <text evidence="2">The sequence shown here is derived from an EMBL/GenBank/DDBJ whole genome shotgun (WGS) entry which is preliminary data.</text>
</comment>
<dbReference type="RefSeq" id="WP_114297390.1">
    <property type="nucleotide sequence ID" value="NZ_QPJT01000008.1"/>
</dbReference>
<dbReference type="InterPro" id="IPR006440">
    <property type="entry name" value="Doc"/>
</dbReference>